<accession>C6HUN8</accession>
<gene>
    <name evidence="1" type="ORF">UBAL3_69480032</name>
</gene>
<proteinExistence type="predicted"/>
<name>C6HUN8_9BACT</name>
<sequence length="182" mass="20471">MGRPDIPRHPYTEAALRSMGFEWSDPRFVSGRHLSRGDEVAWFDRDDHLHVTRYLGVFHESGYRIRRYVPSPSGDLEHRGVLVSRSLAECLYDRPGAAVHYHQNLSGVSLFIETLGGGGIDTLILPATLPLCLLSDRLPPTFSHARTEEDFSTERKVRRLASRLRQKGNPIPTKVTAPASVE</sequence>
<dbReference type="EMBL" id="GG693857">
    <property type="protein sequence ID" value="EES53664.1"/>
    <property type="molecule type" value="Genomic_DNA"/>
</dbReference>
<dbReference type="Proteomes" id="UP000009374">
    <property type="component" value="Unassembled WGS sequence"/>
</dbReference>
<protein>
    <submittedName>
        <fullName evidence="1">Uncharacterized protein</fullName>
    </submittedName>
</protein>
<evidence type="ECO:0000313" key="1">
    <source>
        <dbReference type="EMBL" id="EES53664.1"/>
    </source>
</evidence>
<reference evidence="1 2" key="1">
    <citation type="journal article" date="2009" name="Appl. Environ. Microbiol.">
        <title>Community genomic and proteomic analyses of chemoautotrophic iron-oxidizing "Leptospirillum rubarum" (Group II) and "Leptospirillum ferrodiazotrophum" (Group III) bacteria in acid mine drainage biofilms.</title>
        <authorList>
            <person name="Goltsman D.S."/>
            <person name="Denef V.J."/>
            <person name="Singer S.W."/>
            <person name="VerBerkmoes N.C."/>
            <person name="Lefsrud M."/>
            <person name="Mueller R.S."/>
            <person name="Dick G.J."/>
            <person name="Sun C.L."/>
            <person name="Wheeler K.E."/>
            <person name="Zemla A."/>
            <person name="Baker B.J."/>
            <person name="Hauser L."/>
            <person name="Land M."/>
            <person name="Shah M.B."/>
            <person name="Thelen M.P."/>
            <person name="Hettich R.L."/>
            <person name="Banfield J.F."/>
        </authorList>
    </citation>
    <scope>NUCLEOTIDE SEQUENCE [LARGE SCALE GENOMIC DNA]</scope>
</reference>
<evidence type="ECO:0000313" key="2">
    <source>
        <dbReference type="Proteomes" id="UP000009374"/>
    </source>
</evidence>
<dbReference type="AlphaFoldDB" id="C6HUN8"/>
<organism evidence="1 2">
    <name type="scientific">Leptospirillum ferrodiazotrophum</name>
    <dbReference type="NCBI Taxonomy" id="412449"/>
    <lineage>
        <taxon>Bacteria</taxon>
        <taxon>Pseudomonadati</taxon>
        <taxon>Nitrospirota</taxon>
        <taxon>Nitrospiria</taxon>
        <taxon>Nitrospirales</taxon>
        <taxon>Nitrospiraceae</taxon>
        <taxon>Leptospirillum</taxon>
    </lineage>
</organism>
<keyword evidence="2" id="KW-1185">Reference proteome</keyword>